<feature type="non-terminal residue" evidence="2">
    <location>
        <position position="357"/>
    </location>
</feature>
<dbReference type="Proteomes" id="UP000324897">
    <property type="component" value="Unassembled WGS sequence"/>
</dbReference>
<dbReference type="GO" id="GO:0004672">
    <property type="term" value="F:protein kinase activity"/>
    <property type="evidence" value="ECO:0007669"/>
    <property type="project" value="InterPro"/>
</dbReference>
<evidence type="ECO:0000313" key="2">
    <source>
        <dbReference type="EMBL" id="TVU36188.1"/>
    </source>
</evidence>
<dbReference type="SUPFAM" id="SSF54928">
    <property type="entry name" value="RNA-binding domain, RBD"/>
    <property type="match status" value="1"/>
</dbReference>
<dbReference type="InterPro" id="IPR000719">
    <property type="entry name" value="Prot_kinase_dom"/>
</dbReference>
<reference evidence="2 3" key="1">
    <citation type="journal article" date="2019" name="Sci. Rep.">
        <title>A high-quality genome of Eragrostis curvula grass provides insights into Poaceae evolution and supports new strategies to enhance forage quality.</title>
        <authorList>
            <person name="Carballo J."/>
            <person name="Santos B.A.C.M."/>
            <person name="Zappacosta D."/>
            <person name="Garbus I."/>
            <person name="Selva J.P."/>
            <person name="Gallo C.A."/>
            <person name="Diaz A."/>
            <person name="Albertini E."/>
            <person name="Caccamo M."/>
            <person name="Echenique V."/>
        </authorList>
    </citation>
    <scope>NUCLEOTIDE SEQUENCE [LARGE SCALE GENOMIC DNA]</scope>
    <source>
        <strain evidence="3">cv. Victoria</strain>
        <tissue evidence="2">Leaf</tissue>
    </source>
</reference>
<dbReference type="Pfam" id="PF00076">
    <property type="entry name" value="RRM_1"/>
    <property type="match status" value="1"/>
</dbReference>
<dbReference type="PROSITE" id="PS50011">
    <property type="entry name" value="PROTEIN_KINASE_DOM"/>
    <property type="match status" value="1"/>
</dbReference>
<evidence type="ECO:0000259" key="1">
    <source>
        <dbReference type="PROSITE" id="PS50011"/>
    </source>
</evidence>
<protein>
    <recommendedName>
        <fullName evidence="1">Protein kinase domain-containing protein</fullName>
    </recommendedName>
</protein>
<gene>
    <name evidence="2" type="ORF">EJB05_18109</name>
</gene>
<dbReference type="Gramene" id="TVU36188">
    <property type="protein sequence ID" value="TVU36188"/>
    <property type="gene ID" value="EJB05_18109"/>
</dbReference>
<evidence type="ECO:0000313" key="3">
    <source>
        <dbReference type="Proteomes" id="UP000324897"/>
    </source>
</evidence>
<keyword evidence="3" id="KW-1185">Reference proteome</keyword>
<dbReference type="EMBL" id="RWGY01000009">
    <property type="protein sequence ID" value="TVU36188.1"/>
    <property type="molecule type" value="Genomic_DNA"/>
</dbReference>
<dbReference type="GO" id="GO:0003723">
    <property type="term" value="F:RNA binding"/>
    <property type="evidence" value="ECO:0007669"/>
    <property type="project" value="InterPro"/>
</dbReference>
<dbReference type="GO" id="GO:0005524">
    <property type="term" value="F:ATP binding"/>
    <property type="evidence" value="ECO:0007669"/>
    <property type="project" value="InterPro"/>
</dbReference>
<dbReference type="InterPro" id="IPR011009">
    <property type="entry name" value="Kinase-like_dom_sf"/>
</dbReference>
<proteinExistence type="predicted"/>
<organism evidence="2 3">
    <name type="scientific">Eragrostis curvula</name>
    <name type="common">weeping love grass</name>
    <dbReference type="NCBI Taxonomy" id="38414"/>
    <lineage>
        <taxon>Eukaryota</taxon>
        <taxon>Viridiplantae</taxon>
        <taxon>Streptophyta</taxon>
        <taxon>Embryophyta</taxon>
        <taxon>Tracheophyta</taxon>
        <taxon>Spermatophyta</taxon>
        <taxon>Magnoliopsida</taxon>
        <taxon>Liliopsida</taxon>
        <taxon>Poales</taxon>
        <taxon>Poaceae</taxon>
        <taxon>PACMAD clade</taxon>
        <taxon>Chloridoideae</taxon>
        <taxon>Eragrostideae</taxon>
        <taxon>Eragrostidinae</taxon>
        <taxon>Eragrostis</taxon>
    </lineage>
</organism>
<dbReference type="InterPro" id="IPR012677">
    <property type="entry name" value="Nucleotide-bd_a/b_plait_sf"/>
</dbReference>
<dbReference type="Gene3D" id="3.30.200.20">
    <property type="entry name" value="Phosphorylase Kinase, domain 1"/>
    <property type="match status" value="1"/>
</dbReference>
<dbReference type="SUPFAM" id="SSF56112">
    <property type="entry name" value="Protein kinase-like (PK-like)"/>
    <property type="match status" value="1"/>
</dbReference>
<feature type="domain" description="Protein kinase" evidence="1">
    <location>
        <begin position="204"/>
        <end position="357"/>
    </location>
</feature>
<dbReference type="InterPro" id="IPR000504">
    <property type="entry name" value="RRM_dom"/>
</dbReference>
<accession>A0A5J9VK70</accession>
<comment type="caution">
    <text evidence="2">The sequence shown here is derived from an EMBL/GenBank/DDBJ whole genome shotgun (WGS) entry which is preliminary data.</text>
</comment>
<dbReference type="Gene3D" id="3.30.70.330">
    <property type="match status" value="1"/>
</dbReference>
<dbReference type="InterPro" id="IPR035979">
    <property type="entry name" value="RBD_domain_sf"/>
</dbReference>
<sequence length="357" mass="40227">MQLWKELESVKRRLRRRDSSLPLLWGWFSFTLVATMSRRSEVFVYHTSLLFQFAPSTVTSSIGGGTVPTPGMYFLLTEGDSVVLDVARLSFMEGAPAAMDTKETTEEASRGVKEEEAREVVWREEEGKSIVFKLFPANNRAILTLYSGGNWNVTKSYHLEWLDHDNEDLASLLWGKELSSKMNFEGEMICSADCLELNPSLRQFNLTKLLGKRGEGRVHSCSNISGEYALKIINPSRHKRTQEPREVDIMSCLDHPHVVEFYQEYIRNQLDGDGVSMELDNTMLSTKDADVQPTSIPVTQMDCPALHGGSSKESDNSVRVTNLSKRIRDCDILELFRIYGDVTSAYVATDDSTGASR</sequence>
<name>A0A5J9VK70_9POAL</name>
<dbReference type="AlphaFoldDB" id="A0A5J9VK70"/>